<evidence type="ECO:0000256" key="2">
    <source>
        <dbReference type="ARBA" id="ARBA00017589"/>
    </source>
</evidence>
<organism evidence="11 12">
    <name type="scientific">Atta colombica</name>
    <dbReference type="NCBI Taxonomy" id="520822"/>
    <lineage>
        <taxon>Eukaryota</taxon>
        <taxon>Metazoa</taxon>
        <taxon>Ecdysozoa</taxon>
        <taxon>Arthropoda</taxon>
        <taxon>Hexapoda</taxon>
        <taxon>Insecta</taxon>
        <taxon>Pterygota</taxon>
        <taxon>Neoptera</taxon>
        <taxon>Endopterygota</taxon>
        <taxon>Hymenoptera</taxon>
        <taxon>Apocrita</taxon>
        <taxon>Aculeata</taxon>
        <taxon>Formicoidea</taxon>
        <taxon>Formicidae</taxon>
        <taxon>Myrmicinae</taxon>
        <taxon>Atta</taxon>
    </lineage>
</organism>
<keyword evidence="9" id="KW-0472">Membrane</keyword>
<keyword evidence="12" id="KW-1185">Reference proteome</keyword>
<evidence type="ECO:0000256" key="1">
    <source>
        <dbReference type="ARBA" id="ARBA00004123"/>
    </source>
</evidence>
<dbReference type="GO" id="GO:0003887">
    <property type="term" value="F:DNA-directed DNA polymerase activity"/>
    <property type="evidence" value="ECO:0007669"/>
    <property type="project" value="TreeGrafter"/>
</dbReference>
<keyword evidence="9" id="KW-0812">Transmembrane</keyword>
<dbReference type="EMBL" id="KQ976701">
    <property type="protein sequence ID" value="KYM77238.1"/>
    <property type="molecule type" value="Genomic_DNA"/>
</dbReference>
<feature type="transmembrane region" description="Helical" evidence="9">
    <location>
        <begin position="702"/>
        <end position="725"/>
    </location>
</feature>
<dbReference type="PANTHER" id="PTHR17598:SF13">
    <property type="entry name" value="DNA POLYMERASE DELTA SUBUNIT 3"/>
    <property type="match status" value="1"/>
</dbReference>
<keyword evidence="6" id="KW-0677">Repeat</keyword>
<dbReference type="InterPro" id="IPR019038">
    <property type="entry name" value="POLD3"/>
</dbReference>
<dbReference type="SMART" id="SM00082">
    <property type="entry name" value="LRRCT"/>
    <property type="match status" value="1"/>
</dbReference>
<gene>
    <name evidence="11" type="ORF">ALC53_12219</name>
</gene>
<dbReference type="Pfam" id="PF09507">
    <property type="entry name" value="CDC27"/>
    <property type="match status" value="1"/>
</dbReference>
<dbReference type="PANTHER" id="PTHR17598">
    <property type="entry name" value="DNA POLYMERASE DELTA SUBUNIT 3"/>
    <property type="match status" value="1"/>
</dbReference>
<dbReference type="GO" id="GO:0006271">
    <property type="term" value="P:DNA strand elongation involved in DNA replication"/>
    <property type="evidence" value="ECO:0007669"/>
    <property type="project" value="TreeGrafter"/>
</dbReference>
<dbReference type="Proteomes" id="UP000078540">
    <property type="component" value="Unassembled WGS sequence"/>
</dbReference>
<feature type="domain" description="LRRCT" evidence="10">
    <location>
        <begin position="617"/>
        <end position="673"/>
    </location>
</feature>
<dbReference type="AlphaFoldDB" id="A0A195AYB6"/>
<dbReference type="InterPro" id="IPR000483">
    <property type="entry name" value="Cys-rich_flank_reg_C"/>
</dbReference>
<evidence type="ECO:0000256" key="3">
    <source>
        <dbReference type="ARBA" id="ARBA00022614"/>
    </source>
</evidence>
<accession>A0A195AYB6</accession>
<evidence type="ECO:0000256" key="5">
    <source>
        <dbReference type="ARBA" id="ARBA00022729"/>
    </source>
</evidence>
<evidence type="ECO:0000256" key="6">
    <source>
        <dbReference type="ARBA" id="ARBA00022737"/>
    </source>
</evidence>
<evidence type="ECO:0000256" key="4">
    <source>
        <dbReference type="ARBA" id="ARBA00022705"/>
    </source>
</evidence>
<feature type="compositionally biased region" description="Basic residues" evidence="8">
    <location>
        <begin position="261"/>
        <end position="273"/>
    </location>
</feature>
<reference evidence="11 12" key="1">
    <citation type="submission" date="2015-09" db="EMBL/GenBank/DDBJ databases">
        <title>Atta colombica WGS genome.</title>
        <authorList>
            <person name="Nygaard S."/>
            <person name="Hu H."/>
            <person name="Boomsma J."/>
            <person name="Zhang G."/>
        </authorList>
    </citation>
    <scope>NUCLEOTIDE SEQUENCE [LARGE SCALE GENOMIC DNA]</scope>
    <source>
        <strain evidence="11">Treedump-2</strain>
        <tissue evidence="11">Whole body</tissue>
    </source>
</reference>
<feature type="region of interest" description="Disordered" evidence="8">
    <location>
        <begin position="189"/>
        <end position="210"/>
    </location>
</feature>
<dbReference type="GO" id="GO:0006297">
    <property type="term" value="P:nucleotide-excision repair, DNA gap filling"/>
    <property type="evidence" value="ECO:0007669"/>
    <property type="project" value="TreeGrafter"/>
</dbReference>
<evidence type="ECO:0000256" key="8">
    <source>
        <dbReference type="SAM" id="MobiDB-lite"/>
    </source>
</evidence>
<dbReference type="SMART" id="SM00369">
    <property type="entry name" value="LRR_TYP"/>
    <property type="match status" value="2"/>
</dbReference>
<evidence type="ECO:0000256" key="9">
    <source>
        <dbReference type="SAM" id="Phobius"/>
    </source>
</evidence>
<feature type="compositionally biased region" description="Basic and acidic residues" evidence="8">
    <location>
        <begin position="242"/>
        <end position="260"/>
    </location>
</feature>
<dbReference type="GO" id="GO:1904161">
    <property type="term" value="P:DNA synthesis involved in UV-damage excision repair"/>
    <property type="evidence" value="ECO:0007669"/>
    <property type="project" value="TreeGrafter"/>
</dbReference>
<sequence length="739" mass="85005">MDTETLNEHLETLADHVFDNDKLITYKWLSKELRIHVNIAKQILWDFYQKYQSNNNIECTYLLIGHLKEKGIRVEVVKGSNLSKAKEKFSKIISEHVYSVHKPIADLELLATSGSGDTTYSAIKCDACKERTDEEMQLLRWGTTKKVTMENVTNLKSTNLTNSSKVEKNSKATKKNGFNNLFNMVEKSKNSEKLKSFQESDKDSMKKEKNIAEKDKNFILKDKDFSKNSLPSPPKSTAEVISSEKKNDNAKKEFTEGKVIKEKKKSHGKKRNRSKETNEVAKKRKRIVTQTDSSDSEIQSDIEMEESVPEMEPEIPMKAKSPSPPKVKHENGKRKILKLINRTYKEGEYIVTKKEHVYVSCSEDEEEKEEIKRKEQKKIEAKMEKLIMFNIIALSLLFLCNECLCDICEVCGCSTSNVGPIIDCHDRHLGTNEVLNFDLLTLDKHRSLNKLIFSKNNIVLLPLNELKHLKHLKGLDLSQNKLDNIHSDILKNLNELEDLDYSSNLLWDFDISVLSTASSLSKFNLSYNHMNNLEKSSENVTTKLKVFDVSHNNLVDLNFLDVMPELEYLNLSFNKFTTLPLDLSNNYFTHLPSKLFNINVYNKNVSNLKYLINLQGNPFICNCSLQWILNELVPKLYITNPNLLEDLRCAEPPALANKRMIHWYKWKGEVFCDDFLHSAERMTINIASVSSKEIVTFKPGSGMITVLAILTALLGILMIIGMLLIRRINAKKRRINRRH</sequence>
<dbReference type="GO" id="GO:0043625">
    <property type="term" value="C:delta DNA polymerase complex"/>
    <property type="evidence" value="ECO:0007669"/>
    <property type="project" value="InterPro"/>
</dbReference>
<dbReference type="Gene3D" id="3.80.10.10">
    <property type="entry name" value="Ribonuclease Inhibitor"/>
    <property type="match status" value="2"/>
</dbReference>
<proteinExistence type="predicted"/>
<evidence type="ECO:0000313" key="11">
    <source>
        <dbReference type="EMBL" id="KYM77238.1"/>
    </source>
</evidence>
<keyword evidence="7" id="KW-0539">Nucleus</keyword>
<keyword evidence="5" id="KW-0732">Signal</keyword>
<dbReference type="InterPro" id="IPR041913">
    <property type="entry name" value="POLD3_sf"/>
</dbReference>
<keyword evidence="3" id="KW-0433">Leucine-rich repeat</keyword>
<feature type="compositionally biased region" description="Acidic residues" evidence="8">
    <location>
        <begin position="294"/>
        <end position="313"/>
    </location>
</feature>
<evidence type="ECO:0000313" key="12">
    <source>
        <dbReference type="Proteomes" id="UP000078540"/>
    </source>
</evidence>
<keyword evidence="9" id="KW-1133">Transmembrane helix</keyword>
<name>A0A195AYB6_9HYME</name>
<feature type="region of interest" description="Disordered" evidence="8">
    <location>
        <begin position="224"/>
        <end position="332"/>
    </location>
</feature>
<protein>
    <recommendedName>
        <fullName evidence="2">DNA polymerase delta subunit 3</fullName>
    </recommendedName>
</protein>
<dbReference type="Gene3D" id="3.90.1030.20">
    <property type="entry name" value="DNA polymerase delta, p66 (Cdc27) subunit, wHTH domain"/>
    <property type="match status" value="1"/>
</dbReference>
<evidence type="ECO:0000259" key="10">
    <source>
        <dbReference type="SMART" id="SM00082"/>
    </source>
</evidence>
<dbReference type="SUPFAM" id="SSF52058">
    <property type="entry name" value="L domain-like"/>
    <property type="match status" value="1"/>
</dbReference>
<dbReference type="InterPro" id="IPR003591">
    <property type="entry name" value="Leu-rich_rpt_typical-subtyp"/>
</dbReference>
<comment type="subcellular location">
    <subcellularLocation>
        <location evidence="1">Nucleus</location>
    </subcellularLocation>
</comment>
<keyword evidence="4" id="KW-0235">DNA replication</keyword>
<evidence type="ECO:0000256" key="7">
    <source>
        <dbReference type="ARBA" id="ARBA00023242"/>
    </source>
</evidence>
<dbReference type="STRING" id="520822.A0A195AYB6"/>
<dbReference type="InterPro" id="IPR032675">
    <property type="entry name" value="LRR_dom_sf"/>
</dbReference>